<comment type="subcellular location">
    <subcellularLocation>
        <location evidence="1">Membrane</location>
        <topology evidence="1">Multi-pass membrane protein</topology>
    </subcellularLocation>
</comment>
<feature type="transmembrane region" description="Helical" evidence="6">
    <location>
        <begin position="107"/>
        <end position="127"/>
    </location>
</feature>
<dbReference type="OrthoDB" id="10267235at2759"/>
<keyword evidence="8" id="KW-0808">Transferase</keyword>
<evidence type="ECO:0000256" key="4">
    <source>
        <dbReference type="ARBA" id="ARBA00023136"/>
    </source>
</evidence>
<dbReference type="InterPro" id="IPR004776">
    <property type="entry name" value="Mem_transp_PIN-like"/>
</dbReference>
<evidence type="ECO:0000256" key="6">
    <source>
        <dbReference type="SAM" id="Phobius"/>
    </source>
</evidence>
<name>A0A6A6GYV8_VIRVR</name>
<dbReference type="GO" id="GO:0016020">
    <property type="term" value="C:membrane"/>
    <property type="evidence" value="ECO:0007669"/>
    <property type="project" value="UniProtKB-SubCell"/>
</dbReference>
<feature type="compositionally biased region" description="Polar residues" evidence="5">
    <location>
        <begin position="265"/>
        <end position="274"/>
    </location>
</feature>
<dbReference type="Pfam" id="PF01633">
    <property type="entry name" value="Choline_kinase"/>
    <property type="match status" value="1"/>
</dbReference>
<dbReference type="Pfam" id="PF04428">
    <property type="entry name" value="Choline_kin_N"/>
    <property type="match status" value="1"/>
</dbReference>
<reference evidence="8" key="1">
    <citation type="journal article" date="2020" name="Stud. Mycol.">
        <title>101 Dothideomycetes genomes: a test case for predicting lifestyles and emergence of pathogens.</title>
        <authorList>
            <person name="Haridas S."/>
            <person name="Albert R."/>
            <person name="Binder M."/>
            <person name="Bloem J."/>
            <person name="Labutti K."/>
            <person name="Salamov A."/>
            <person name="Andreopoulos B."/>
            <person name="Baker S."/>
            <person name="Barry K."/>
            <person name="Bills G."/>
            <person name="Bluhm B."/>
            <person name="Cannon C."/>
            <person name="Castanera R."/>
            <person name="Culley D."/>
            <person name="Daum C."/>
            <person name="Ezra D."/>
            <person name="Gonzalez J."/>
            <person name="Henrissat B."/>
            <person name="Kuo A."/>
            <person name="Liang C."/>
            <person name="Lipzen A."/>
            <person name="Lutzoni F."/>
            <person name="Magnuson J."/>
            <person name="Mondo S."/>
            <person name="Nolan M."/>
            <person name="Ohm R."/>
            <person name="Pangilinan J."/>
            <person name="Park H.-J."/>
            <person name="Ramirez L."/>
            <person name="Alfaro M."/>
            <person name="Sun H."/>
            <person name="Tritt A."/>
            <person name="Yoshinaga Y."/>
            <person name="Zwiers L.-H."/>
            <person name="Turgeon B."/>
            <person name="Goodwin S."/>
            <person name="Spatafora J."/>
            <person name="Crous P."/>
            <person name="Grigoriev I."/>
        </authorList>
    </citation>
    <scope>NUCLEOTIDE SEQUENCE</scope>
    <source>
        <strain evidence="8">Tuck. ex Michener</strain>
    </source>
</reference>
<evidence type="ECO:0000256" key="2">
    <source>
        <dbReference type="ARBA" id="ARBA00022692"/>
    </source>
</evidence>
<feature type="transmembrane region" description="Helical" evidence="6">
    <location>
        <begin position="410"/>
        <end position="431"/>
    </location>
</feature>
<keyword evidence="2 6" id="KW-0812">Transmembrane</keyword>
<dbReference type="InterPro" id="IPR011009">
    <property type="entry name" value="Kinase-like_dom_sf"/>
</dbReference>
<evidence type="ECO:0000256" key="3">
    <source>
        <dbReference type="ARBA" id="ARBA00022989"/>
    </source>
</evidence>
<feature type="transmembrane region" description="Helical" evidence="6">
    <location>
        <begin position="443"/>
        <end position="464"/>
    </location>
</feature>
<feature type="region of interest" description="Disordered" evidence="5">
    <location>
        <begin position="719"/>
        <end position="755"/>
    </location>
</feature>
<dbReference type="GO" id="GO:0055085">
    <property type="term" value="P:transmembrane transport"/>
    <property type="evidence" value="ECO:0007669"/>
    <property type="project" value="InterPro"/>
</dbReference>
<evidence type="ECO:0000313" key="9">
    <source>
        <dbReference type="Proteomes" id="UP000800092"/>
    </source>
</evidence>
<evidence type="ECO:0000256" key="1">
    <source>
        <dbReference type="ARBA" id="ARBA00004141"/>
    </source>
</evidence>
<evidence type="ECO:0000259" key="7">
    <source>
        <dbReference type="Pfam" id="PF04428"/>
    </source>
</evidence>
<dbReference type="GO" id="GO:0016773">
    <property type="term" value="F:phosphotransferase activity, alcohol group as acceptor"/>
    <property type="evidence" value="ECO:0007669"/>
    <property type="project" value="InterPro"/>
</dbReference>
<dbReference type="InterPro" id="IPR007521">
    <property type="entry name" value="Choline_kin_N"/>
</dbReference>
<feature type="compositionally biased region" description="Polar residues" evidence="5">
    <location>
        <begin position="292"/>
        <end position="304"/>
    </location>
</feature>
<feature type="region of interest" description="Disordered" evidence="5">
    <location>
        <begin position="665"/>
        <end position="699"/>
    </location>
</feature>
<feature type="region of interest" description="Disordered" evidence="5">
    <location>
        <begin position="217"/>
        <end position="339"/>
    </location>
</feature>
<dbReference type="PANTHER" id="PTHR31794:SF2">
    <property type="entry name" value="AUXIN EFFLUX TRANSPORTER FAMILY PROTEIN (EUROFUNG)"/>
    <property type="match status" value="1"/>
</dbReference>
<keyword evidence="9" id="KW-1185">Reference proteome</keyword>
<evidence type="ECO:0000313" key="8">
    <source>
        <dbReference type="EMBL" id="KAF2230996.1"/>
    </source>
</evidence>
<proteinExistence type="predicted"/>
<dbReference type="GO" id="GO:0005783">
    <property type="term" value="C:endoplasmic reticulum"/>
    <property type="evidence" value="ECO:0007669"/>
    <property type="project" value="TreeGrafter"/>
</dbReference>
<gene>
    <name evidence="8" type="ORF">EV356DRAFT_561251</name>
</gene>
<feature type="compositionally biased region" description="Acidic residues" evidence="5">
    <location>
        <begin position="1301"/>
        <end position="1311"/>
    </location>
</feature>
<keyword evidence="3 6" id="KW-1133">Transmembrane helix</keyword>
<dbReference type="GO" id="GO:0016301">
    <property type="term" value="F:kinase activity"/>
    <property type="evidence" value="ECO:0007669"/>
    <property type="project" value="UniProtKB-KW"/>
</dbReference>
<dbReference type="EMBL" id="ML991833">
    <property type="protein sequence ID" value="KAF2230996.1"/>
    <property type="molecule type" value="Genomic_DNA"/>
</dbReference>
<feature type="region of interest" description="Disordered" evidence="5">
    <location>
        <begin position="1270"/>
        <end position="1311"/>
    </location>
</feature>
<dbReference type="Gene3D" id="3.30.200.20">
    <property type="entry name" value="Phosphorylase Kinase, domain 1"/>
    <property type="match status" value="1"/>
</dbReference>
<keyword evidence="4 6" id="KW-0472">Membrane</keyword>
<sequence length="1362" mass="152128">MATLDLSLFQQPQEIPFGDYDVIDSPITAMAKQQDHPNFGQLLLFVFEAILEVVCVSLPGYILARQGMLDAEKQKFISNLNTQIFTPCLIFTKLASQLNGDKLVELAVIPFLFIGMTAFSYIGALIISKLFRFRKRATNYVIAMAVFGNSNSLPLSLVSSLSQTISGLHWDKIPGDNDNEVAARGILYLMIFQQLGQLLRWSWGYNVLLAPADQYPDEDAYQNSRTEQGRYRDDPDEAEEDERRANGHVSEANGHSHSKSSSGSQTPINANYYASSSTLSEASSSGHEDLLPNNQVYSTPTNGNIVGRGPGNLAGHGSRQDSTGHITTFPKPGNGHKIDDEGIPEGWKGWWRRGQQSVQRMSVATRTKASKFSNRVYESMPAPVQKTYSVIHRFLVRFAKGCWEFMNPPLWAMLIAVIVASVPPLKSLFFTDGSFIKNSVSNAIRSSGNVAVPLILVVLGSNLAKNTLPDEGPKTKEVQREERNILVAAIMSRMVIPVIFMGPVYAFAAKYVPVSILDDPIFSVVLYLLLGAPSALQLSQICQINNVYEVVMSKLLFYSYVIFSASEHISPIILGGREESDDDCDFSQRGTKQHRISTTRRLSDRLARLTESPSLLPVTEARSPEPLPCDNHSATDVNLQGPDPPNFLEQVAAWLEEEKAKSNARRAKRYAVKSGNATTPREGKRHQTIGGSRRPSDASDSALALGKLERIIEKALTFATNPKSSGSKSSHTAHKASSYRKLKRHPTNVSSDTDFHDGETIVPSCDAWLDNAKTLSYTGGTAGSSDVLELSRPKTKESEAWDTFKYEILRLAHTLHIGGWRRVPLECSRHINVERLSGALTNAIYVVSSPRDLTLLNRPSPKLLLRIYGPNVSHLIDRNSELAILRRLARKRIGPRLLGTFRNGRFEEYFHARPLTPQDLRNPETSKQIAKRMRELHEGIALEEHEITAGPFVWQNWDKWVARCEKIITWLDRQLLKTQKASGANSWGKYRPAFVCGVEWKQFREVVEKYREWLDAQCGGSNQIKRRLIFAHNDTQYGNILRYVPQGDSPLLLPANEHKQLVVIDFEYANANVPGLEFANHFTEWCYNYHDDRSPYTLNHWAYPSTSEQYRFLQSYVHHQPRFSFSSSATNTPHLGATSAGNTPVLTDDTSFAASTTPGLTAASPCTPALPPTLLRTSTSNMSMFTLDTRGALESSSCAPDSPLATDWDKVLEVGKGATEEEEEEEVNKLLHETRLWRAANSAQWVAWAIVQARLPRPLAREMERWLADAPNCSSSEHTPPFTPMSTSLERSPTQNGATDEPAEFPDTDELEGEAEEVEEFDYLAYAHERALFFWGDVLQAGIVAEEELPEELRAKVKKVEH</sequence>
<dbReference type="Pfam" id="PF03547">
    <property type="entry name" value="Mem_trans"/>
    <property type="match status" value="1"/>
</dbReference>
<dbReference type="PANTHER" id="PTHR31794">
    <property type="entry name" value="AUXIN EFFLUX TRANSPORTER FAMILY PROTEIN (EUROFUNG)"/>
    <property type="match status" value="1"/>
</dbReference>
<dbReference type="SUPFAM" id="SSF56112">
    <property type="entry name" value="Protein kinase-like (PK-like)"/>
    <property type="match status" value="1"/>
</dbReference>
<dbReference type="Gene3D" id="3.90.1200.10">
    <property type="match status" value="1"/>
</dbReference>
<feature type="transmembrane region" description="Helical" evidence="6">
    <location>
        <begin position="42"/>
        <end position="64"/>
    </location>
</feature>
<feature type="compositionally biased region" description="Basic residues" evidence="5">
    <location>
        <begin position="731"/>
        <end position="746"/>
    </location>
</feature>
<protein>
    <submittedName>
        <fullName evidence="8">Kinase-like protein</fullName>
    </submittedName>
</protein>
<feature type="transmembrane region" description="Helical" evidence="6">
    <location>
        <begin position="485"/>
        <end position="508"/>
    </location>
</feature>
<dbReference type="Proteomes" id="UP000800092">
    <property type="component" value="Unassembled WGS sequence"/>
</dbReference>
<evidence type="ECO:0000256" key="5">
    <source>
        <dbReference type="SAM" id="MobiDB-lite"/>
    </source>
</evidence>
<feature type="domain" description="Choline kinase N-terminal" evidence="7">
    <location>
        <begin position="754"/>
        <end position="828"/>
    </location>
</feature>
<dbReference type="CDD" id="cd05157">
    <property type="entry name" value="ETNK_euk"/>
    <property type="match status" value="1"/>
</dbReference>
<accession>A0A6A6GYV8</accession>
<feature type="transmembrane region" description="Helical" evidence="6">
    <location>
        <begin position="76"/>
        <end position="95"/>
    </location>
</feature>
<organism evidence="8 9">
    <name type="scientific">Viridothelium virens</name>
    <name type="common">Speckled blister lichen</name>
    <name type="synonym">Trypethelium virens</name>
    <dbReference type="NCBI Taxonomy" id="1048519"/>
    <lineage>
        <taxon>Eukaryota</taxon>
        <taxon>Fungi</taxon>
        <taxon>Dikarya</taxon>
        <taxon>Ascomycota</taxon>
        <taxon>Pezizomycotina</taxon>
        <taxon>Dothideomycetes</taxon>
        <taxon>Dothideomycetes incertae sedis</taxon>
        <taxon>Trypetheliales</taxon>
        <taxon>Trypetheliaceae</taxon>
        <taxon>Viridothelium</taxon>
    </lineage>
</organism>
<feature type="compositionally biased region" description="Low complexity" evidence="5">
    <location>
        <begin position="275"/>
        <end position="285"/>
    </location>
</feature>
<keyword evidence="8" id="KW-0418">Kinase</keyword>
<feature type="compositionally biased region" description="Polar residues" evidence="5">
    <location>
        <begin position="1272"/>
        <end position="1298"/>
    </location>
</feature>